<dbReference type="PROSITE" id="PS51338">
    <property type="entry name" value="IMD"/>
    <property type="match status" value="1"/>
</dbReference>
<dbReference type="GO" id="GO:0005654">
    <property type="term" value="C:nucleoplasm"/>
    <property type="evidence" value="ECO:0007669"/>
    <property type="project" value="TreeGrafter"/>
</dbReference>
<evidence type="ECO:0000256" key="1">
    <source>
        <dbReference type="ARBA" id="ARBA00022443"/>
    </source>
</evidence>
<feature type="compositionally biased region" description="Basic and acidic residues" evidence="3">
    <location>
        <begin position="382"/>
        <end position="395"/>
    </location>
</feature>
<dbReference type="GO" id="GO:0030838">
    <property type="term" value="P:positive regulation of actin filament polymerization"/>
    <property type="evidence" value="ECO:0007669"/>
    <property type="project" value="TreeGrafter"/>
</dbReference>
<evidence type="ECO:0008006" key="8">
    <source>
        <dbReference type="Google" id="ProtNLM"/>
    </source>
</evidence>
<dbReference type="InterPro" id="IPR036028">
    <property type="entry name" value="SH3-like_dom_sf"/>
</dbReference>
<dbReference type="GO" id="GO:0051764">
    <property type="term" value="P:actin crosslink formation"/>
    <property type="evidence" value="ECO:0007669"/>
    <property type="project" value="TreeGrafter"/>
</dbReference>
<evidence type="ECO:0000259" key="4">
    <source>
        <dbReference type="PROSITE" id="PS50002"/>
    </source>
</evidence>
<comment type="caution">
    <text evidence="6">The sequence shown here is derived from an EMBL/GenBank/DDBJ whole genome shotgun (WGS) entry which is preliminary data.</text>
</comment>
<evidence type="ECO:0000256" key="2">
    <source>
        <dbReference type="PROSITE-ProRule" id="PRU00192"/>
    </source>
</evidence>
<feature type="domain" description="IMD" evidence="5">
    <location>
        <begin position="1"/>
        <end position="206"/>
    </location>
</feature>
<keyword evidence="7" id="KW-1185">Reference proteome</keyword>
<dbReference type="AlphaFoldDB" id="A0AA88M2R4"/>
<dbReference type="PROSITE" id="PS50002">
    <property type="entry name" value="SH3"/>
    <property type="match status" value="1"/>
</dbReference>
<dbReference type="SMART" id="SM00326">
    <property type="entry name" value="SH3"/>
    <property type="match status" value="1"/>
</dbReference>
<name>A0AA88M2R4_TACVA</name>
<organism evidence="6 7">
    <name type="scientific">Tachysurus vachellii</name>
    <name type="common">Darkbarbel catfish</name>
    <name type="synonym">Pelteobagrus vachellii</name>
    <dbReference type="NCBI Taxonomy" id="175792"/>
    <lineage>
        <taxon>Eukaryota</taxon>
        <taxon>Metazoa</taxon>
        <taxon>Chordata</taxon>
        <taxon>Craniata</taxon>
        <taxon>Vertebrata</taxon>
        <taxon>Euteleostomi</taxon>
        <taxon>Actinopterygii</taxon>
        <taxon>Neopterygii</taxon>
        <taxon>Teleostei</taxon>
        <taxon>Ostariophysi</taxon>
        <taxon>Siluriformes</taxon>
        <taxon>Bagridae</taxon>
        <taxon>Tachysurus</taxon>
    </lineage>
</organism>
<dbReference type="InterPro" id="IPR027267">
    <property type="entry name" value="AH/BAR_dom_sf"/>
</dbReference>
<evidence type="ECO:0000313" key="7">
    <source>
        <dbReference type="Proteomes" id="UP001187315"/>
    </source>
</evidence>
<evidence type="ECO:0000259" key="5">
    <source>
        <dbReference type="PROSITE" id="PS51338"/>
    </source>
</evidence>
<evidence type="ECO:0000313" key="6">
    <source>
        <dbReference type="EMBL" id="KAK2829467.1"/>
    </source>
</evidence>
<dbReference type="Proteomes" id="UP001187315">
    <property type="component" value="Unassembled WGS sequence"/>
</dbReference>
<feature type="compositionally biased region" description="Low complexity" evidence="3">
    <location>
        <begin position="241"/>
        <end position="256"/>
    </location>
</feature>
<feature type="compositionally biased region" description="Low complexity" evidence="3">
    <location>
        <begin position="207"/>
        <end position="218"/>
    </location>
</feature>
<dbReference type="SUPFAM" id="SSF50044">
    <property type="entry name" value="SH3-domain"/>
    <property type="match status" value="1"/>
</dbReference>
<sequence length="422" mass="47685">MSGLNNDQLHRSTLGIYMTLMDQFNPSLQRLVVLGNNYIQAFQALAATSEDYFSALGKMGEQAMQTMPSRLLGDILIQISENQRRLTSELAGVFHWFHNEVLQEMENNSRLDKDFIFDSKRRYEMEVRNQAMALERQLRRGGSQDGNEYVQFLKESHRDAQREQERRYRFLAEKHCGLTQSIVYLMNKTGNSLQQRAEGWKEQVNQTRGSTSRPGTTSKLDYMDVEDQGQGWAEQPLGRVPSRGPSPQPTRSRSSSFGELRGLGAGRMMRALVPHHPSSNSTLLPFSKGETITVLVKEPRNGWLYGCSESTTRQGWFPAAYVGTLEESRLPDFSSGFLRSSSSMSNLLDQSYNNRTNAPPPPPPPPPSKSNSSRSITPTSSENKRHDTYDPRPELFPRGTNPFATVKLKPTTTNDRSGPRIL</sequence>
<dbReference type="EMBL" id="JAVHJS010000018">
    <property type="protein sequence ID" value="KAK2829467.1"/>
    <property type="molecule type" value="Genomic_DNA"/>
</dbReference>
<dbReference type="PANTHER" id="PTHR14206">
    <property type="entry name" value="BRAIN-SPECIFIC ANGIOGENESIS INHIBITOR 1-ASSOCIATED PROTEIN 2"/>
    <property type="match status" value="1"/>
</dbReference>
<feature type="region of interest" description="Disordered" evidence="3">
    <location>
        <begin position="347"/>
        <end position="422"/>
    </location>
</feature>
<dbReference type="SUPFAM" id="SSF103657">
    <property type="entry name" value="BAR/IMD domain-like"/>
    <property type="match status" value="1"/>
</dbReference>
<dbReference type="Gene3D" id="1.20.1270.60">
    <property type="entry name" value="Arfaptin homology (AH) domain/BAR domain"/>
    <property type="match status" value="1"/>
</dbReference>
<dbReference type="Pfam" id="PF14604">
    <property type="entry name" value="SH3_9"/>
    <property type="match status" value="1"/>
</dbReference>
<evidence type="ECO:0000256" key="3">
    <source>
        <dbReference type="SAM" id="MobiDB-lite"/>
    </source>
</evidence>
<feature type="region of interest" description="Disordered" evidence="3">
    <location>
        <begin position="196"/>
        <end position="259"/>
    </location>
</feature>
<dbReference type="InterPro" id="IPR001452">
    <property type="entry name" value="SH3_domain"/>
</dbReference>
<protein>
    <recommendedName>
        <fullName evidence="8">Brain-specific angiogenesis inhibitor 1-associated protein 2-like protein 2</fullName>
    </recommendedName>
</protein>
<dbReference type="GO" id="GO:0005829">
    <property type="term" value="C:cytosol"/>
    <property type="evidence" value="ECO:0007669"/>
    <property type="project" value="TreeGrafter"/>
</dbReference>
<gene>
    <name evidence="6" type="ORF">Q7C36_017457</name>
</gene>
<feature type="compositionally biased region" description="Low complexity" evidence="3">
    <location>
        <begin position="369"/>
        <end position="381"/>
    </location>
</feature>
<dbReference type="Gene3D" id="2.30.30.40">
    <property type="entry name" value="SH3 Domains"/>
    <property type="match status" value="1"/>
</dbReference>
<keyword evidence="1 2" id="KW-0728">SH3 domain</keyword>
<proteinExistence type="predicted"/>
<dbReference type="InterPro" id="IPR013606">
    <property type="entry name" value="I-BAR_dom"/>
</dbReference>
<dbReference type="PANTHER" id="PTHR14206:SF5">
    <property type="entry name" value="BRAIN-SPECIFIC ANGIOGENESIS INHIBITOR 1-ASSOCIATED PROTEIN 2-LIKE PROTEIN 2"/>
    <property type="match status" value="1"/>
</dbReference>
<feature type="compositionally biased region" description="Pro residues" evidence="3">
    <location>
        <begin position="358"/>
        <end position="368"/>
    </location>
</feature>
<accession>A0AA88M2R4</accession>
<reference evidence="6" key="1">
    <citation type="submission" date="2023-08" db="EMBL/GenBank/DDBJ databases">
        <title>Pelteobagrus vachellii genome.</title>
        <authorList>
            <person name="Liu H."/>
        </authorList>
    </citation>
    <scope>NUCLEOTIDE SEQUENCE</scope>
    <source>
        <strain evidence="6">PRFRI_2022a</strain>
        <tissue evidence="6">Muscle</tissue>
    </source>
</reference>
<dbReference type="InterPro" id="IPR027681">
    <property type="entry name" value="IRSp53/IRTKS/Pinkbar"/>
</dbReference>
<dbReference type="GO" id="GO:0051017">
    <property type="term" value="P:actin filament bundle assembly"/>
    <property type="evidence" value="ECO:0007669"/>
    <property type="project" value="TreeGrafter"/>
</dbReference>
<dbReference type="Pfam" id="PF08397">
    <property type="entry name" value="IMD"/>
    <property type="match status" value="2"/>
</dbReference>
<feature type="domain" description="SH3" evidence="4">
    <location>
        <begin position="264"/>
        <end position="327"/>
    </location>
</feature>
<dbReference type="GO" id="GO:0007009">
    <property type="term" value="P:plasma membrane organization"/>
    <property type="evidence" value="ECO:0007669"/>
    <property type="project" value="InterPro"/>
</dbReference>